<sequence>MPGERDVSKKNQDFSDVLFPPAVHLHDGEDRIMEMLRFAKDKQNVNDSNSPQFPFFLSLEYKILDNLEEQDAWSVTEA</sequence>
<name>A0A915KA58_ROMCU</name>
<accession>A0A915KA58</accession>
<dbReference type="Proteomes" id="UP000887565">
    <property type="component" value="Unplaced"/>
</dbReference>
<evidence type="ECO:0000313" key="2">
    <source>
        <dbReference type="WBParaSite" id="nRc.2.0.1.t35250-RA"/>
    </source>
</evidence>
<protein>
    <submittedName>
        <fullName evidence="2">Uncharacterized protein</fullName>
    </submittedName>
</protein>
<proteinExistence type="predicted"/>
<reference evidence="2" key="1">
    <citation type="submission" date="2022-11" db="UniProtKB">
        <authorList>
            <consortium name="WormBaseParasite"/>
        </authorList>
    </citation>
    <scope>IDENTIFICATION</scope>
</reference>
<keyword evidence="1" id="KW-1185">Reference proteome</keyword>
<organism evidence="1 2">
    <name type="scientific">Romanomermis culicivorax</name>
    <name type="common">Nematode worm</name>
    <dbReference type="NCBI Taxonomy" id="13658"/>
    <lineage>
        <taxon>Eukaryota</taxon>
        <taxon>Metazoa</taxon>
        <taxon>Ecdysozoa</taxon>
        <taxon>Nematoda</taxon>
        <taxon>Enoplea</taxon>
        <taxon>Dorylaimia</taxon>
        <taxon>Mermithida</taxon>
        <taxon>Mermithoidea</taxon>
        <taxon>Mermithidae</taxon>
        <taxon>Romanomermis</taxon>
    </lineage>
</organism>
<evidence type="ECO:0000313" key="1">
    <source>
        <dbReference type="Proteomes" id="UP000887565"/>
    </source>
</evidence>
<dbReference type="WBParaSite" id="nRc.2.0.1.t35250-RA">
    <property type="protein sequence ID" value="nRc.2.0.1.t35250-RA"/>
    <property type="gene ID" value="nRc.2.0.1.g35250"/>
</dbReference>
<dbReference type="AlphaFoldDB" id="A0A915KA58"/>